<gene>
    <name evidence="1" type="ORF">BV22DRAFT_493602</name>
</gene>
<evidence type="ECO:0000313" key="2">
    <source>
        <dbReference type="Proteomes" id="UP000790709"/>
    </source>
</evidence>
<name>A0ACB8BGP9_9AGAM</name>
<accession>A0ACB8BGP9</accession>
<protein>
    <submittedName>
        <fullName evidence="1">WD40 repeat-like protein</fullName>
    </submittedName>
</protein>
<evidence type="ECO:0000313" key="1">
    <source>
        <dbReference type="EMBL" id="KAH7924656.1"/>
    </source>
</evidence>
<dbReference type="EMBL" id="MU266419">
    <property type="protein sequence ID" value="KAH7924656.1"/>
    <property type="molecule type" value="Genomic_DNA"/>
</dbReference>
<reference evidence="1" key="1">
    <citation type="journal article" date="2021" name="New Phytol.">
        <title>Evolutionary innovations through gain and loss of genes in the ectomycorrhizal Boletales.</title>
        <authorList>
            <person name="Wu G."/>
            <person name="Miyauchi S."/>
            <person name="Morin E."/>
            <person name="Kuo A."/>
            <person name="Drula E."/>
            <person name="Varga T."/>
            <person name="Kohler A."/>
            <person name="Feng B."/>
            <person name="Cao Y."/>
            <person name="Lipzen A."/>
            <person name="Daum C."/>
            <person name="Hundley H."/>
            <person name="Pangilinan J."/>
            <person name="Johnson J."/>
            <person name="Barry K."/>
            <person name="LaButti K."/>
            <person name="Ng V."/>
            <person name="Ahrendt S."/>
            <person name="Min B."/>
            <person name="Choi I.G."/>
            <person name="Park H."/>
            <person name="Plett J.M."/>
            <person name="Magnuson J."/>
            <person name="Spatafora J.W."/>
            <person name="Nagy L.G."/>
            <person name="Henrissat B."/>
            <person name="Grigoriev I.V."/>
            <person name="Yang Z.L."/>
            <person name="Xu J."/>
            <person name="Martin F.M."/>
        </authorList>
    </citation>
    <scope>NUCLEOTIDE SEQUENCE</scope>
    <source>
        <strain evidence="1">KUC20120723A-06</strain>
    </source>
</reference>
<proteinExistence type="predicted"/>
<organism evidence="1 2">
    <name type="scientific">Leucogyrophana mollusca</name>
    <dbReference type="NCBI Taxonomy" id="85980"/>
    <lineage>
        <taxon>Eukaryota</taxon>
        <taxon>Fungi</taxon>
        <taxon>Dikarya</taxon>
        <taxon>Basidiomycota</taxon>
        <taxon>Agaricomycotina</taxon>
        <taxon>Agaricomycetes</taxon>
        <taxon>Agaricomycetidae</taxon>
        <taxon>Boletales</taxon>
        <taxon>Boletales incertae sedis</taxon>
        <taxon>Leucogyrophana</taxon>
    </lineage>
</organism>
<dbReference type="Proteomes" id="UP000790709">
    <property type="component" value="Unassembled WGS sequence"/>
</dbReference>
<comment type="caution">
    <text evidence="1">The sequence shown here is derived from an EMBL/GenBank/DDBJ whole genome shotgun (WGS) entry which is preliminary data.</text>
</comment>
<keyword evidence="2" id="KW-1185">Reference proteome</keyword>
<sequence length="338" mass="36379">MSSPAEPSSSVERTSHPPIKVFKGHTRFIESIAYFPDGRHIASGSWDKTIRIWNVETEQQDGECLEHESEVKAIAIAPDGGKIAGRVVNGLIVWDVERRKRVRRIKIDGDFEHGVSALIVTFSPDGRCIATASSVSTSIQLWDVDTGSPVREIEHHVDTVWCVSFSPDGTRIAAGSSGGSFRVLDVSTGGAVVGPTQGHADVVESLVYSPDSRLLVTASNDRSIRAWDAATGREVGRPMLLPRSAILRIAISADGKRIASTSPDKTVRLWNMETRLQVGDAFACGAPDRIQSVEFSPNGLFVISGGSRDVYLWDTAAVLDSGLSVTPTSIGTRSNLVT</sequence>